<gene>
    <name evidence="2" type="ORF">FRZ44_17680</name>
</gene>
<name>A0A5J6MG52_9PROT</name>
<proteinExistence type="predicted"/>
<accession>A0A5J6MG52</accession>
<dbReference type="InterPro" id="IPR054241">
    <property type="entry name" value="DUF6968"/>
</dbReference>
<dbReference type="KEGG" id="htq:FRZ44_17680"/>
<dbReference type="AlphaFoldDB" id="A0A5J6MG52"/>
<evidence type="ECO:0000313" key="2">
    <source>
        <dbReference type="EMBL" id="QEX16474.1"/>
    </source>
</evidence>
<reference evidence="2 3" key="1">
    <citation type="submission" date="2019-08" db="EMBL/GenBank/DDBJ databases">
        <title>Hyperibacter terrae gen. nov., sp. nov. and Hyperibacter viscosus sp. nov., two new members in the family Rhodospirillaceae isolated from the rhizosphere of Hypericum perforatum.</title>
        <authorList>
            <person name="Noviana Z."/>
        </authorList>
    </citation>
    <scope>NUCLEOTIDE SEQUENCE [LARGE SCALE GENOMIC DNA]</scope>
    <source>
        <strain evidence="2 3">R5913</strain>
    </source>
</reference>
<evidence type="ECO:0000313" key="3">
    <source>
        <dbReference type="Proteomes" id="UP000326202"/>
    </source>
</evidence>
<keyword evidence="3" id="KW-1185">Reference proteome</keyword>
<dbReference type="Proteomes" id="UP000326202">
    <property type="component" value="Chromosome"/>
</dbReference>
<feature type="domain" description="DUF6968" evidence="1">
    <location>
        <begin position="18"/>
        <end position="101"/>
    </location>
</feature>
<organism evidence="2 3">
    <name type="scientific">Hypericibacter terrae</name>
    <dbReference type="NCBI Taxonomy" id="2602015"/>
    <lineage>
        <taxon>Bacteria</taxon>
        <taxon>Pseudomonadati</taxon>
        <taxon>Pseudomonadota</taxon>
        <taxon>Alphaproteobacteria</taxon>
        <taxon>Rhodospirillales</taxon>
        <taxon>Dongiaceae</taxon>
        <taxon>Hypericibacter</taxon>
    </lineage>
</organism>
<protein>
    <recommendedName>
        <fullName evidence="1">DUF6968 domain-containing protein</fullName>
    </recommendedName>
</protein>
<dbReference type="EMBL" id="CP042906">
    <property type="protein sequence ID" value="QEX16474.1"/>
    <property type="molecule type" value="Genomic_DNA"/>
</dbReference>
<dbReference type="Pfam" id="PF22302">
    <property type="entry name" value="DUF6968"/>
    <property type="match status" value="1"/>
</dbReference>
<evidence type="ECO:0000259" key="1">
    <source>
        <dbReference type="Pfam" id="PF22302"/>
    </source>
</evidence>
<sequence length="110" mass="12428">MKVDHINKVMLVRQPRLSESRAPVVIQVGCPEKRPNGHDYYCAYRVLGLGNDRVRSASGVDQMQALLLALRKMGAELYSCGEYKTGKLYWLEMGNKDLGLPTPENFDISR</sequence>
<dbReference type="RefSeq" id="WP_407658071.1">
    <property type="nucleotide sequence ID" value="NZ_CP042906.1"/>
</dbReference>